<proteinExistence type="predicted"/>
<feature type="region of interest" description="Disordered" evidence="1">
    <location>
        <begin position="561"/>
        <end position="581"/>
    </location>
</feature>
<dbReference type="SUPFAM" id="SSF143990">
    <property type="entry name" value="YbiA-like"/>
    <property type="match status" value="1"/>
</dbReference>
<feature type="transmembrane region" description="Helical" evidence="2">
    <location>
        <begin position="412"/>
        <end position="432"/>
    </location>
</feature>
<sequence length="966" mass="108076">MSAQPQDDRASSPDLYRIESLSEALAPRPQQRQSLPAHHRQTSLGDPISIAIQSPSTANLSPQRYEQGLDSPSYFPQTPLEGREDSLRSVTHGAAYDSFENQFNPPGARLSSARVVEDESSTSSRRRNMGHAPIAREPFTAIDPFARRKHRLSWSSILSTKDKKRVENPPAAWTNKVVARSLQEEEEALSTDGIYPGSLINEPMHGPLPPTSLPISGSDAGSIHPSWHSSSSSYKSFDEDRPERVRKTATFQNIPSVPNGDDRYPASIRKQHTVETIQESIHQPSQGPERENISLLRLIMSNLPTRMYLYFLLGVPGLYFTRVATVFEDANVPQREMEDLVLQNATARMYPELMPANRNPSFKRLTKSWTHFIDTLIREWKTFNLISVLLLSAIVAILQIEPAFKDPIVHYSALFSLISALMSLLFGCMYILRFNTMRMPHKAIQWAQETQKLNTNMFWNVWILLAIPAVWLVWSLMFYILCIMAFVWRVESKAPPPDFSDELVLAIRIGISTALFVGFTYGFVVLRTFINFGAPMDERFKERLKEYRELHTSKASIRRTDTFQSRPPTIRGRDSPTPSNRNSINASLYGFGMWNGSIHNVAQPAGNVHPGTPITAITVDKPARVKDSHVHFSGSTNQLNPHERVVGQPPPPSLTVVPESRNHGYNPPAQVSKPPDTKEMQQIPVIQMPSLPPPAANPAVLPSIQVSGPPQPRPARRIVIPHLRRGLSSPEVFENLSRVEKGIAIEDTASPGLRPTPPKDPSGPLEEDDTIAITIRKPTREMSPVPSPLHSMQELKMQPKPKDLVESPKPDTVPLSESDVVVVGPFPGREGTSTPFECLWDRSSHPVPYKARTYSTASHLYEAMRVKNAQPSGSGRQRAQRHGTAPDTGSQWDLERVFEVQMLKFKHNRDAAKVLLGTGDRAIVYVDPGDLVMGVSEDRSRGRNEFGKVLVKVRERLKLEDSTDLG</sequence>
<dbReference type="Pfam" id="PF08719">
    <property type="entry name" value="NADAR"/>
    <property type="match status" value="1"/>
</dbReference>
<feature type="region of interest" description="Disordered" evidence="1">
    <location>
        <begin position="219"/>
        <end position="239"/>
    </location>
</feature>
<keyword evidence="2" id="KW-0472">Membrane</keyword>
<keyword evidence="5" id="KW-1185">Reference proteome</keyword>
<dbReference type="AlphaFoldDB" id="A0A8H5C110"/>
<feature type="compositionally biased region" description="Polar residues" evidence="1">
    <location>
        <begin position="51"/>
        <end position="64"/>
    </location>
</feature>
<keyword evidence="2" id="KW-1133">Transmembrane helix</keyword>
<name>A0A8H5C110_9AGAR</name>
<dbReference type="InterPro" id="IPR012816">
    <property type="entry name" value="NADAR"/>
</dbReference>
<feature type="transmembrane region" description="Helical" evidence="2">
    <location>
        <begin position="307"/>
        <end position="327"/>
    </location>
</feature>
<feature type="compositionally biased region" description="Low complexity" evidence="1">
    <location>
        <begin position="222"/>
        <end position="235"/>
    </location>
</feature>
<feature type="transmembrane region" description="Helical" evidence="2">
    <location>
        <begin position="461"/>
        <end position="487"/>
    </location>
</feature>
<feature type="domain" description="NADAR" evidence="3">
    <location>
        <begin position="839"/>
        <end position="958"/>
    </location>
</feature>
<keyword evidence="2" id="KW-0812">Transmembrane</keyword>
<feature type="transmembrane region" description="Helical" evidence="2">
    <location>
        <begin position="382"/>
        <end position="400"/>
    </location>
</feature>
<evidence type="ECO:0000313" key="4">
    <source>
        <dbReference type="EMBL" id="KAF5333227.1"/>
    </source>
</evidence>
<dbReference type="EMBL" id="JAACJK010000109">
    <property type="protein sequence ID" value="KAF5333227.1"/>
    <property type="molecule type" value="Genomic_DNA"/>
</dbReference>
<feature type="region of interest" description="Disordered" evidence="1">
    <location>
        <begin position="867"/>
        <end position="890"/>
    </location>
</feature>
<feature type="transmembrane region" description="Helical" evidence="2">
    <location>
        <begin position="507"/>
        <end position="530"/>
    </location>
</feature>
<evidence type="ECO:0000259" key="3">
    <source>
        <dbReference type="Pfam" id="PF08719"/>
    </source>
</evidence>
<dbReference type="CDD" id="cd15457">
    <property type="entry name" value="NADAR"/>
    <property type="match status" value="1"/>
</dbReference>
<feature type="region of interest" description="Disordered" evidence="1">
    <location>
        <begin position="21"/>
        <end position="81"/>
    </location>
</feature>
<protein>
    <recommendedName>
        <fullName evidence="3">NADAR domain-containing protein</fullName>
    </recommendedName>
</protein>
<dbReference type="InterPro" id="IPR037238">
    <property type="entry name" value="YbiA-like_sf"/>
</dbReference>
<evidence type="ECO:0000313" key="5">
    <source>
        <dbReference type="Proteomes" id="UP000541558"/>
    </source>
</evidence>
<evidence type="ECO:0000256" key="1">
    <source>
        <dbReference type="SAM" id="MobiDB-lite"/>
    </source>
</evidence>
<dbReference type="Proteomes" id="UP000541558">
    <property type="component" value="Unassembled WGS sequence"/>
</dbReference>
<evidence type="ECO:0000256" key="2">
    <source>
        <dbReference type="SAM" id="Phobius"/>
    </source>
</evidence>
<accession>A0A8H5C110</accession>
<organism evidence="4 5">
    <name type="scientific">Ephemerocybe angulata</name>
    <dbReference type="NCBI Taxonomy" id="980116"/>
    <lineage>
        <taxon>Eukaryota</taxon>
        <taxon>Fungi</taxon>
        <taxon>Dikarya</taxon>
        <taxon>Basidiomycota</taxon>
        <taxon>Agaricomycotina</taxon>
        <taxon>Agaricomycetes</taxon>
        <taxon>Agaricomycetidae</taxon>
        <taxon>Agaricales</taxon>
        <taxon>Agaricineae</taxon>
        <taxon>Psathyrellaceae</taxon>
        <taxon>Ephemerocybe</taxon>
    </lineage>
</organism>
<feature type="region of interest" description="Disordered" evidence="1">
    <location>
        <begin position="97"/>
        <end position="128"/>
    </location>
</feature>
<feature type="region of interest" description="Disordered" evidence="1">
    <location>
        <begin position="744"/>
        <end position="767"/>
    </location>
</feature>
<gene>
    <name evidence="4" type="ORF">D9611_002821</name>
</gene>
<reference evidence="4 5" key="1">
    <citation type="journal article" date="2020" name="ISME J.">
        <title>Uncovering the hidden diversity of litter-decomposition mechanisms in mushroom-forming fungi.</title>
        <authorList>
            <person name="Floudas D."/>
            <person name="Bentzer J."/>
            <person name="Ahren D."/>
            <person name="Johansson T."/>
            <person name="Persson P."/>
            <person name="Tunlid A."/>
        </authorList>
    </citation>
    <scope>NUCLEOTIDE SEQUENCE [LARGE SCALE GENOMIC DNA]</scope>
    <source>
        <strain evidence="4 5">CBS 175.51</strain>
    </source>
</reference>
<dbReference type="OrthoDB" id="3062801at2759"/>
<comment type="caution">
    <text evidence="4">The sequence shown here is derived from an EMBL/GenBank/DDBJ whole genome shotgun (WGS) entry which is preliminary data.</text>
</comment>
<dbReference type="Gene3D" id="1.10.357.40">
    <property type="entry name" value="YbiA-like"/>
    <property type="match status" value="1"/>
</dbReference>